<dbReference type="NCBIfam" id="TIGR01451">
    <property type="entry name" value="B_ant_repeat"/>
    <property type="match status" value="2"/>
</dbReference>
<organism evidence="3 4">
    <name type="scientific">Deinococcus piscis</name>
    <dbReference type="NCBI Taxonomy" id="394230"/>
    <lineage>
        <taxon>Bacteria</taxon>
        <taxon>Thermotogati</taxon>
        <taxon>Deinococcota</taxon>
        <taxon>Deinococci</taxon>
        <taxon>Deinococcales</taxon>
        <taxon>Deinococcaceae</taxon>
        <taxon>Deinococcus</taxon>
    </lineage>
</organism>
<feature type="chain" id="PRO_5046298533" description="DUF11 domain-containing protein" evidence="1">
    <location>
        <begin position="20"/>
        <end position="1408"/>
    </location>
</feature>
<sequence>MSTAVLTGLSGIVSPGALAVVSNSHTLYSDGTSGFDPSAGPGFDTGPNNGIVRTNDTFTYNVSLTAAGVESGIVITATLPTVDGKAVAVWPALPAYCMAGGSSISVDRLTVTCALDTIGQAGSNTATDVLLTAQVLSTAANGTVIPAPQITVTSPQGVPASSTVPQPVTVSAAPFYDVVIQQSFQGSPQAYGYNTANGPANEDGFYSRPLIGLVAKHPNGHGNKGVEQLNPAQPIKVTLDLSQMPAGTIVDNYHQGAAPAGTPAATGSFLDGCGSPGSWGWNVITSDGNPSPENGGVVNMYEKVGDSGSATVTNDSMVPNGGNCQVTGTTSTSMSVEISGTDTTLVRRPTVYSGTNAPIPTTDWWVANKAVVLWTPLTSYPPNQQVWNTIKLGSFSATSISGQAMQNISTSNDSATYDLTSYNGGTALKVFVPDNSRPAPYATTADPAVTSDAHVNYMTAGQTVRTQVRYLNTGTYTQKDVFSCDIIDRTVFDIGPNFSARISVGTGSIQYGARAAGQSPYFASTDSADPSGLKIFGIADGTSEYNSETCQDPGIQWFNTPAEAEAAGGLVYVKATFPTVPGNTPAYFDITGLTLRSTYARTISTTYPSSVTHQQGDPVAADTLIRNLARVWNTSVPAVDSTKYTDHLQVVPMKTTSRVTKDIVAVNGSPALNPSAISPDALLTYQVQPRYSTTFPPQPSTVTVTDVLPPNTTYVAGSSTVGGTAKDPQVIPNSPAAGYTRLVWTYDQVLPYVGSDGSAANLPPVRFNVKVSNLAPNNSKIVNAVMVSAGASDYEPDTDCVYSTSAMNFGTCSKSATNSTTVQTTAGYRLQKSTPVTTIEPGQNFNFQISYASFGKPVTSTDIPDMIDVLPYLGDGVARTNFQGRSPSSSFTPGAYQLTSVTVPSNDPGMTVYYTKAAPSSVSNDPRDPSNALEGGSTIWCTQSQFGAAGCPTTIEETTAVRLRPGVTSFPADTVYTATLNLKSTANAKAKDLFNNSVGSRSLSGSLLLLEVQAQSPVQVVSSTLSGRVFMDVNQNKALDAGTDSPIAGVCVSVAGQTNSGVSVTYSVRTQSDGTYTFTSGAPDIYPTGDCSGTVLTSFGGLLSGTYTLTELQPAGYSDGADYAGPAGGQVTNDSITGIRLDVGQTAPDYVFTERPAGLNVSKKVSPVFVHVETDAQQPDTLTYSPADRQLVYTLSVTNPGATPLSDVTLTDMLPPQVSFVSATLDGAPLTPSRTSPLTLTLPTLAPNTTKDVLVTVEVQPLTPGVNQTPILNTVSAEASGIKPVSSEQARTDFVYTTLYKQVRNISRSADWASTSEGLPGETLEYCIDFRNLGTTTLANYSLVDKVPDHTAYVADSAQVFQGTMRSPGGAFPGMTAGYAASTNEVFAASQALEPSAQGSLCFKVTIK</sequence>
<evidence type="ECO:0000259" key="2">
    <source>
        <dbReference type="Pfam" id="PF01345"/>
    </source>
</evidence>
<dbReference type="SUPFAM" id="SSF117074">
    <property type="entry name" value="Hypothetical protein PA1324"/>
    <property type="match status" value="1"/>
</dbReference>
<dbReference type="PANTHER" id="PTHR34819:SF3">
    <property type="entry name" value="CELL SURFACE PROTEIN"/>
    <property type="match status" value="1"/>
</dbReference>
<dbReference type="InterPro" id="IPR047589">
    <property type="entry name" value="DUF11_rpt"/>
</dbReference>
<dbReference type="InterPro" id="IPR001434">
    <property type="entry name" value="OmcB-like_DUF11"/>
</dbReference>
<feature type="signal peptide" evidence="1">
    <location>
        <begin position="1"/>
        <end position="19"/>
    </location>
</feature>
<keyword evidence="4" id="KW-1185">Reference proteome</keyword>
<proteinExistence type="predicted"/>
<dbReference type="RefSeq" id="WP_189643904.1">
    <property type="nucleotide sequence ID" value="NZ_BNAL01000039.1"/>
</dbReference>
<feature type="domain" description="DUF11" evidence="2">
    <location>
        <begin position="1187"/>
        <end position="1280"/>
    </location>
</feature>
<protein>
    <recommendedName>
        <fullName evidence="2">DUF11 domain-containing protein</fullName>
    </recommendedName>
</protein>
<dbReference type="InterPro" id="IPR051172">
    <property type="entry name" value="Chlamydia_OmcB"/>
</dbReference>
<evidence type="ECO:0000313" key="4">
    <source>
        <dbReference type="Proteomes" id="UP000632154"/>
    </source>
</evidence>
<name>A0ABQ3KCX8_9DEIO</name>
<dbReference type="Pfam" id="PF01345">
    <property type="entry name" value="DUF11"/>
    <property type="match status" value="1"/>
</dbReference>
<dbReference type="EMBL" id="BNAL01000039">
    <property type="protein sequence ID" value="GHG10013.1"/>
    <property type="molecule type" value="Genomic_DNA"/>
</dbReference>
<dbReference type="InterPro" id="IPR013783">
    <property type="entry name" value="Ig-like_fold"/>
</dbReference>
<evidence type="ECO:0000256" key="1">
    <source>
        <dbReference type="SAM" id="SignalP"/>
    </source>
</evidence>
<dbReference type="PANTHER" id="PTHR34819">
    <property type="entry name" value="LARGE CYSTEINE-RICH PERIPLASMIC PROTEIN OMCB"/>
    <property type="match status" value="1"/>
</dbReference>
<keyword evidence="1" id="KW-0732">Signal</keyword>
<evidence type="ECO:0000313" key="3">
    <source>
        <dbReference type="EMBL" id="GHG10013.1"/>
    </source>
</evidence>
<accession>A0ABQ3KCX8</accession>
<reference evidence="4" key="1">
    <citation type="journal article" date="2019" name="Int. J. Syst. Evol. Microbiol.">
        <title>The Global Catalogue of Microorganisms (GCM) 10K type strain sequencing project: providing services to taxonomists for standard genome sequencing and annotation.</title>
        <authorList>
            <consortium name="The Broad Institute Genomics Platform"/>
            <consortium name="The Broad Institute Genome Sequencing Center for Infectious Disease"/>
            <person name="Wu L."/>
            <person name="Ma J."/>
        </authorList>
    </citation>
    <scope>NUCLEOTIDE SEQUENCE [LARGE SCALE GENOMIC DNA]</scope>
    <source>
        <strain evidence="4">CGMCC 1.18439</strain>
    </source>
</reference>
<dbReference type="Proteomes" id="UP000632154">
    <property type="component" value="Unassembled WGS sequence"/>
</dbReference>
<dbReference type="Gene3D" id="2.60.40.10">
    <property type="entry name" value="Immunoglobulins"/>
    <property type="match status" value="1"/>
</dbReference>
<comment type="caution">
    <text evidence="3">The sequence shown here is derived from an EMBL/GenBank/DDBJ whole genome shotgun (WGS) entry which is preliminary data.</text>
</comment>
<gene>
    <name evidence="3" type="ORF">GCM10017783_23130</name>
</gene>